<organism evidence="1 2">
    <name type="scientific">Smallanthus sonchifolius</name>
    <dbReference type="NCBI Taxonomy" id="185202"/>
    <lineage>
        <taxon>Eukaryota</taxon>
        <taxon>Viridiplantae</taxon>
        <taxon>Streptophyta</taxon>
        <taxon>Embryophyta</taxon>
        <taxon>Tracheophyta</taxon>
        <taxon>Spermatophyta</taxon>
        <taxon>Magnoliopsida</taxon>
        <taxon>eudicotyledons</taxon>
        <taxon>Gunneridae</taxon>
        <taxon>Pentapetalae</taxon>
        <taxon>asterids</taxon>
        <taxon>campanulids</taxon>
        <taxon>Asterales</taxon>
        <taxon>Asteraceae</taxon>
        <taxon>Asteroideae</taxon>
        <taxon>Heliantheae alliance</taxon>
        <taxon>Millerieae</taxon>
        <taxon>Smallanthus</taxon>
    </lineage>
</organism>
<evidence type="ECO:0000313" key="1">
    <source>
        <dbReference type="EMBL" id="KAI3807724.1"/>
    </source>
</evidence>
<reference evidence="2" key="1">
    <citation type="journal article" date="2022" name="Mol. Ecol. Resour.">
        <title>The genomes of chicory, endive, great burdock and yacon provide insights into Asteraceae palaeo-polyploidization history and plant inulin production.</title>
        <authorList>
            <person name="Fan W."/>
            <person name="Wang S."/>
            <person name="Wang H."/>
            <person name="Wang A."/>
            <person name="Jiang F."/>
            <person name="Liu H."/>
            <person name="Zhao H."/>
            <person name="Xu D."/>
            <person name="Zhang Y."/>
        </authorList>
    </citation>
    <scope>NUCLEOTIDE SEQUENCE [LARGE SCALE GENOMIC DNA]</scope>
    <source>
        <strain evidence="2">cv. Yunnan</strain>
    </source>
</reference>
<proteinExistence type="predicted"/>
<protein>
    <submittedName>
        <fullName evidence="1">Uncharacterized protein</fullName>
    </submittedName>
</protein>
<reference evidence="1 2" key="2">
    <citation type="journal article" date="2022" name="Mol. Ecol. Resour.">
        <title>The genomes of chicory, endive, great burdock and yacon provide insights into Asteraceae paleo-polyploidization history and plant inulin production.</title>
        <authorList>
            <person name="Fan W."/>
            <person name="Wang S."/>
            <person name="Wang H."/>
            <person name="Wang A."/>
            <person name="Jiang F."/>
            <person name="Liu H."/>
            <person name="Zhao H."/>
            <person name="Xu D."/>
            <person name="Zhang Y."/>
        </authorList>
    </citation>
    <scope>NUCLEOTIDE SEQUENCE [LARGE SCALE GENOMIC DNA]</scope>
    <source>
        <strain evidence="2">cv. Yunnan</strain>
        <tissue evidence="1">Leaves</tissue>
    </source>
</reference>
<gene>
    <name evidence="1" type="ORF">L1987_23658</name>
</gene>
<accession>A0ACB9IIH6</accession>
<dbReference type="Proteomes" id="UP001056120">
    <property type="component" value="Linkage Group LG08"/>
</dbReference>
<keyword evidence="2" id="KW-1185">Reference proteome</keyword>
<name>A0ACB9IIH6_9ASTR</name>
<dbReference type="EMBL" id="CM042025">
    <property type="protein sequence ID" value="KAI3807724.1"/>
    <property type="molecule type" value="Genomic_DNA"/>
</dbReference>
<sequence length="111" mass="12307">MKFFVVLLILAASFALVTKGLEARWDGRKFCTNVGCKVGLGEEFCTNECIPHGRSYGLEARWVGRKLCMNVGCKVGLGEEFCTNECIPHGRSYGRCVQLPRQTADEGYCCC</sequence>
<comment type="caution">
    <text evidence="1">The sequence shown here is derived from an EMBL/GenBank/DDBJ whole genome shotgun (WGS) entry which is preliminary data.</text>
</comment>
<evidence type="ECO:0000313" key="2">
    <source>
        <dbReference type="Proteomes" id="UP001056120"/>
    </source>
</evidence>